<dbReference type="SMART" id="SM00530">
    <property type="entry name" value="HTH_XRE"/>
    <property type="match status" value="1"/>
</dbReference>
<gene>
    <name evidence="3" type="ORF">NE579_02915</name>
</gene>
<dbReference type="InterPro" id="IPR001387">
    <property type="entry name" value="Cro/C1-type_HTH"/>
</dbReference>
<dbReference type="SUPFAM" id="SSF47413">
    <property type="entry name" value="lambda repressor-like DNA-binding domains"/>
    <property type="match status" value="1"/>
</dbReference>
<dbReference type="EMBL" id="JANFYS010000003">
    <property type="protein sequence ID" value="MCQ4769419.1"/>
    <property type="molecule type" value="Genomic_DNA"/>
</dbReference>
<dbReference type="GO" id="GO:0003677">
    <property type="term" value="F:DNA binding"/>
    <property type="evidence" value="ECO:0007669"/>
    <property type="project" value="InterPro"/>
</dbReference>
<reference evidence="3" key="1">
    <citation type="submission" date="2022-06" db="EMBL/GenBank/DDBJ databases">
        <title>Isolation of gut microbiota from human fecal samples.</title>
        <authorList>
            <person name="Pamer E.G."/>
            <person name="Barat B."/>
            <person name="Waligurski E."/>
            <person name="Medina S."/>
            <person name="Paddock L."/>
            <person name="Mostad J."/>
        </authorList>
    </citation>
    <scope>NUCLEOTIDE SEQUENCE</scope>
    <source>
        <strain evidence="3">DFI.9.91</strain>
    </source>
</reference>
<evidence type="ECO:0000313" key="3">
    <source>
        <dbReference type="EMBL" id="MCQ4769419.1"/>
    </source>
</evidence>
<dbReference type="InterPro" id="IPR010982">
    <property type="entry name" value="Lambda_DNA-bd_dom_sf"/>
</dbReference>
<dbReference type="AlphaFoldDB" id="A0AAW5JNH2"/>
<dbReference type="CDD" id="cd00093">
    <property type="entry name" value="HTH_XRE"/>
    <property type="match status" value="1"/>
</dbReference>
<comment type="caution">
    <text evidence="3">The sequence shown here is derived from an EMBL/GenBank/DDBJ whole genome shotgun (WGS) entry which is preliminary data.</text>
</comment>
<protein>
    <submittedName>
        <fullName evidence="3">Helix-turn-helix transcriptional regulator</fullName>
    </submittedName>
</protein>
<dbReference type="Pfam" id="PF01381">
    <property type="entry name" value="HTH_3"/>
    <property type="match status" value="1"/>
</dbReference>
<organism evidence="3 4">
    <name type="scientific">Intestinimonas massiliensis</name>
    <name type="common">ex Afouda et al. 2020</name>
    <dbReference type="NCBI Taxonomy" id="1673721"/>
    <lineage>
        <taxon>Bacteria</taxon>
        <taxon>Bacillati</taxon>
        <taxon>Bacillota</taxon>
        <taxon>Clostridia</taxon>
        <taxon>Eubacteriales</taxon>
        <taxon>Intestinimonas</taxon>
    </lineage>
</organism>
<dbReference type="Proteomes" id="UP001204562">
    <property type="component" value="Unassembled WGS sequence"/>
</dbReference>
<accession>A0AAW5JNH2</accession>
<proteinExistence type="predicted"/>
<evidence type="ECO:0000259" key="2">
    <source>
        <dbReference type="PROSITE" id="PS50943"/>
    </source>
</evidence>
<feature type="region of interest" description="Disordered" evidence="1">
    <location>
        <begin position="51"/>
        <end position="74"/>
    </location>
</feature>
<evidence type="ECO:0000256" key="1">
    <source>
        <dbReference type="SAM" id="MobiDB-lite"/>
    </source>
</evidence>
<feature type="domain" description="HTH cro/C1-type" evidence="2">
    <location>
        <begin position="1"/>
        <end position="55"/>
    </location>
</feature>
<name>A0AAW5JNH2_9FIRM</name>
<evidence type="ECO:0000313" key="4">
    <source>
        <dbReference type="Proteomes" id="UP001204562"/>
    </source>
</evidence>
<dbReference type="PROSITE" id="PS50943">
    <property type="entry name" value="HTH_CROC1"/>
    <property type="match status" value="1"/>
</dbReference>
<sequence length="74" mass="8391">MRILRKERHLRQEVVAEALGVSISAYRRYELKEREPNTPTIAAMADYFGVSAGSGRRPTPRPPWGDHPTNEVTT</sequence>
<dbReference type="Gene3D" id="1.10.260.40">
    <property type="entry name" value="lambda repressor-like DNA-binding domains"/>
    <property type="match status" value="1"/>
</dbReference>